<accession>A0A9N9DM75</accession>
<gene>
    <name evidence="1" type="ORF">DEBURN_LOCUS11240</name>
</gene>
<protein>
    <submittedName>
        <fullName evidence="1">10385_t:CDS:1</fullName>
    </submittedName>
</protein>
<organism evidence="1 2">
    <name type="scientific">Diversispora eburnea</name>
    <dbReference type="NCBI Taxonomy" id="1213867"/>
    <lineage>
        <taxon>Eukaryota</taxon>
        <taxon>Fungi</taxon>
        <taxon>Fungi incertae sedis</taxon>
        <taxon>Mucoromycota</taxon>
        <taxon>Glomeromycotina</taxon>
        <taxon>Glomeromycetes</taxon>
        <taxon>Diversisporales</taxon>
        <taxon>Diversisporaceae</taxon>
        <taxon>Diversispora</taxon>
    </lineage>
</organism>
<dbReference type="EMBL" id="CAJVPK010005327">
    <property type="protein sequence ID" value="CAG8643550.1"/>
    <property type="molecule type" value="Genomic_DNA"/>
</dbReference>
<reference evidence="1" key="1">
    <citation type="submission" date="2021-06" db="EMBL/GenBank/DDBJ databases">
        <authorList>
            <person name="Kallberg Y."/>
            <person name="Tangrot J."/>
            <person name="Rosling A."/>
        </authorList>
    </citation>
    <scope>NUCLEOTIDE SEQUENCE</scope>
    <source>
        <strain evidence="1">AZ414A</strain>
    </source>
</reference>
<proteinExistence type="predicted"/>
<evidence type="ECO:0000313" key="2">
    <source>
        <dbReference type="Proteomes" id="UP000789706"/>
    </source>
</evidence>
<name>A0A9N9DM75_9GLOM</name>
<dbReference type="Proteomes" id="UP000789706">
    <property type="component" value="Unassembled WGS sequence"/>
</dbReference>
<keyword evidence="2" id="KW-1185">Reference proteome</keyword>
<comment type="caution">
    <text evidence="1">The sequence shown here is derived from an EMBL/GenBank/DDBJ whole genome shotgun (WGS) entry which is preliminary data.</text>
</comment>
<dbReference type="AlphaFoldDB" id="A0A9N9DM75"/>
<feature type="non-terminal residue" evidence="1">
    <location>
        <position position="224"/>
    </location>
</feature>
<evidence type="ECO:0000313" key="1">
    <source>
        <dbReference type="EMBL" id="CAG8643550.1"/>
    </source>
</evidence>
<sequence length="224" mass="25054">MPMTDIHSKEQKGDQRLVLPSGFEKSISTNNRGLTPSSDPYLISEIQREEQQRHLSLQDITSYAETFWRPIFASDPYPVNGMVLPAIYPEKTIQNSLITDTFSNAHLANITRVIRSLRSGNDMRHTSGLADQYNIHVYSSAPPQISTERSNPDTLWQHTYENLPISGPPLPEWRSHTDDTMALGNSTETVFGSNASGVYGTASTGPKTLRAYKESDSMNLHDEL</sequence>